<feature type="domain" description="OSBS enolase-like N-terminal" evidence="6">
    <location>
        <begin position="314"/>
        <end position="377"/>
    </location>
</feature>
<accession>R7Q8I2</accession>
<feature type="domain" description="Enolase C-terminal" evidence="5">
    <location>
        <begin position="478"/>
        <end position="656"/>
    </location>
</feature>
<dbReference type="OMA" id="SELVHIC"/>
<dbReference type="InterPro" id="IPR000073">
    <property type="entry name" value="AB_hydrolase_1"/>
</dbReference>
<dbReference type="InterPro" id="IPR000639">
    <property type="entry name" value="Epox_hydrolase-like"/>
</dbReference>
<keyword evidence="2" id="KW-0460">Magnesium</keyword>
<dbReference type="GO" id="GO:0016829">
    <property type="term" value="F:lyase activity"/>
    <property type="evidence" value="ECO:0007669"/>
    <property type="project" value="UniProtKB-KW"/>
</dbReference>
<sequence length="711" mass="79090">MRDQQPRQWSITTKPIHFVQICVPCDGHLHPHHRLVLLLHGWMGHFQDMVSLGNRLARDGYRVIIPDLPFHGKSVDCRPRSLREAALLLVKALADIFAVDQGSHYPLIIGGYSLGGRLALEIADDLSRRSLRCFRLQALLLISSAPPPMNDKERRERAADGERIATRLQTVKSSMDFGDWLLNSWYASPMWHHFPDTDRFTYMLTHRHITFDSHKTAWTEAALYMARYPEPNSATLDVLDVPTLYVHGDCDEKYAAFSTRMGKLFVNFSTEAVIGSGHNVIMQKPAECNHSISQFLEANFRPSTSDDTVKILAVRILRYSLPLKNPMKVNGINVHQRDGMLLALSSDDNGVTGVGDICPLPGLHTQNIEKCLTEVQCLSHVLHVTPGLFGHQCCVLLNMDMTLRTMSPVIKNAFTSAALHLLSQFKKISLKSLIRHLMVACSIDQTFLERPCRSLPLNGVLPRSILNVDVTSHSQCKERLVNFMEQSPFQTLKVKVGVTEEAIKEGEILKATVLEAEKKGRIVRLDANRAWTKEQFDAIRSCLGTQSSKIDFLEEPFRESSELEAYLLDSDTGPRIRVGLDESISDCNLREIASLANSADCGALVVKPAVIGLLRDIFKLREIAASSNSRVVMSSVFESGVGLAWAAVLAAVCQTEETSHGLGTFTHLCKDVIVPGFSDSCFLESSSLCIDGCARFLSFAAHNVVMKGTLM</sequence>
<evidence type="ECO:0000256" key="3">
    <source>
        <dbReference type="ARBA" id="ARBA00023239"/>
    </source>
</evidence>
<evidence type="ECO:0000313" key="8">
    <source>
        <dbReference type="Proteomes" id="UP000012073"/>
    </source>
</evidence>
<proteinExistence type="predicted"/>
<dbReference type="Pfam" id="PF12697">
    <property type="entry name" value="Abhydrolase_6"/>
    <property type="match status" value="1"/>
</dbReference>
<gene>
    <name evidence="7" type="ORF">CHC_T00002402001</name>
</gene>
<protein>
    <recommendedName>
        <fullName evidence="9">Mandelate racemase/muconate lactonizing enzyme C-terminal domain-containing protein</fullName>
    </recommendedName>
</protein>
<evidence type="ECO:0000256" key="2">
    <source>
        <dbReference type="ARBA" id="ARBA00022842"/>
    </source>
</evidence>
<name>R7Q8I2_CHOCR</name>
<dbReference type="Pfam" id="PF21508">
    <property type="entry name" value="MenC_N"/>
    <property type="match status" value="1"/>
</dbReference>
<dbReference type="SFLD" id="SFLDG00180">
    <property type="entry name" value="muconate_cycloisomerase"/>
    <property type="match status" value="1"/>
</dbReference>
<dbReference type="InterPro" id="IPR029058">
    <property type="entry name" value="AB_hydrolase_fold"/>
</dbReference>
<dbReference type="AlphaFoldDB" id="R7Q8I2"/>
<dbReference type="Gene3D" id="3.20.20.120">
    <property type="entry name" value="Enolase-like C-terminal domain"/>
    <property type="match status" value="1"/>
</dbReference>
<dbReference type="RefSeq" id="XP_005713609.1">
    <property type="nucleotide sequence ID" value="XM_005713552.1"/>
</dbReference>
<dbReference type="PRINTS" id="PR00412">
    <property type="entry name" value="EPOXHYDRLASE"/>
</dbReference>
<keyword evidence="1" id="KW-0479">Metal-binding</keyword>
<dbReference type="OrthoDB" id="8119704at2759"/>
<dbReference type="GO" id="GO:0046872">
    <property type="term" value="F:metal ion binding"/>
    <property type="evidence" value="ECO:0007669"/>
    <property type="project" value="UniProtKB-KW"/>
</dbReference>
<dbReference type="Pfam" id="PF13378">
    <property type="entry name" value="MR_MLE_C"/>
    <property type="match status" value="1"/>
</dbReference>
<evidence type="ECO:0000256" key="1">
    <source>
        <dbReference type="ARBA" id="ARBA00022723"/>
    </source>
</evidence>
<keyword evidence="3" id="KW-0456">Lyase</keyword>
<dbReference type="SFLD" id="SFLDS00001">
    <property type="entry name" value="Enolase"/>
    <property type="match status" value="1"/>
</dbReference>
<dbReference type="SFLD" id="SFLDF00009">
    <property type="entry name" value="o-succinylbenzoate_synthase"/>
    <property type="match status" value="1"/>
</dbReference>
<dbReference type="GeneID" id="17321324"/>
<evidence type="ECO:0008006" key="9">
    <source>
        <dbReference type="Google" id="ProtNLM"/>
    </source>
</evidence>
<organism evidence="7 8">
    <name type="scientific">Chondrus crispus</name>
    <name type="common">Carrageen Irish moss</name>
    <name type="synonym">Polymorpha crispa</name>
    <dbReference type="NCBI Taxonomy" id="2769"/>
    <lineage>
        <taxon>Eukaryota</taxon>
        <taxon>Rhodophyta</taxon>
        <taxon>Florideophyceae</taxon>
        <taxon>Rhodymeniophycidae</taxon>
        <taxon>Gigartinales</taxon>
        <taxon>Gigartinaceae</taxon>
        <taxon>Chondrus</taxon>
    </lineage>
</organism>
<dbReference type="PANTHER" id="PTHR42916:SF1">
    <property type="entry name" value="PROTEIN PHYLLO, CHLOROPLASTIC"/>
    <property type="match status" value="1"/>
</dbReference>
<dbReference type="InterPro" id="IPR029065">
    <property type="entry name" value="Enolase_C-like"/>
</dbReference>
<dbReference type="PANTHER" id="PTHR42916">
    <property type="entry name" value="2-SUCCINYL-5-ENOLPYRUVYL-6-HYDROXY-3-CYCLOHEXENE-1-CARBOXYLATE SYNTHASE"/>
    <property type="match status" value="1"/>
</dbReference>
<keyword evidence="8" id="KW-1185">Reference proteome</keyword>
<evidence type="ECO:0000259" key="6">
    <source>
        <dbReference type="Pfam" id="PF21508"/>
    </source>
</evidence>
<dbReference type="KEGG" id="ccp:CHC_T00002402001"/>
<dbReference type="SUPFAM" id="SSF54826">
    <property type="entry name" value="Enolase N-terminal domain-like"/>
    <property type="match status" value="1"/>
</dbReference>
<dbReference type="STRING" id="2769.R7Q8I2"/>
<dbReference type="Gramene" id="CDF33790">
    <property type="protein sequence ID" value="CDF33790"/>
    <property type="gene ID" value="CHC_T00002402001"/>
</dbReference>
<dbReference type="InterPro" id="IPR036849">
    <property type="entry name" value="Enolase-like_C_sf"/>
</dbReference>
<reference evidence="8" key="1">
    <citation type="journal article" date="2013" name="Proc. Natl. Acad. Sci. U.S.A.">
        <title>Genome structure and metabolic features in the red seaweed Chondrus crispus shed light on evolution of the Archaeplastida.</title>
        <authorList>
            <person name="Collen J."/>
            <person name="Porcel B."/>
            <person name="Carre W."/>
            <person name="Ball S.G."/>
            <person name="Chaparro C."/>
            <person name="Tonon T."/>
            <person name="Barbeyron T."/>
            <person name="Michel G."/>
            <person name="Noel B."/>
            <person name="Valentin K."/>
            <person name="Elias M."/>
            <person name="Artiguenave F."/>
            <person name="Arun A."/>
            <person name="Aury J.M."/>
            <person name="Barbosa-Neto J.F."/>
            <person name="Bothwell J.H."/>
            <person name="Bouget F.Y."/>
            <person name="Brillet L."/>
            <person name="Cabello-Hurtado F."/>
            <person name="Capella-Gutierrez S."/>
            <person name="Charrier B."/>
            <person name="Cladiere L."/>
            <person name="Cock J.M."/>
            <person name="Coelho S.M."/>
            <person name="Colleoni C."/>
            <person name="Czjzek M."/>
            <person name="Da Silva C."/>
            <person name="Delage L."/>
            <person name="Denoeud F."/>
            <person name="Deschamps P."/>
            <person name="Dittami S.M."/>
            <person name="Gabaldon T."/>
            <person name="Gachon C.M."/>
            <person name="Groisillier A."/>
            <person name="Herve C."/>
            <person name="Jabbari K."/>
            <person name="Katinka M."/>
            <person name="Kloareg B."/>
            <person name="Kowalczyk N."/>
            <person name="Labadie K."/>
            <person name="Leblanc C."/>
            <person name="Lopez P.J."/>
            <person name="McLachlan D.H."/>
            <person name="Meslet-Cladiere L."/>
            <person name="Moustafa A."/>
            <person name="Nehr Z."/>
            <person name="Nyvall Collen P."/>
            <person name="Panaud O."/>
            <person name="Partensky F."/>
            <person name="Poulain J."/>
            <person name="Rensing S.A."/>
            <person name="Rousvoal S."/>
            <person name="Samson G."/>
            <person name="Symeonidi A."/>
            <person name="Weissenbach J."/>
            <person name="Zambounis A."/>
            <person name="Wincker P."/>
            <person name="Boyen C."/>
        </authorList>
    </citation>
    <scope>NUCLEOTIDE SEQUENCE [LARGE SCALE GENOMIC DNA]</scope>
    <source>
        <strain evidence="8">cv. Stackhouse</strain>
    </source>
</reference>
<dbReference type="SUPFAM" id="SSF53474">
    <property type="entry name" value="alpha/beta-Hydrolases"/>
    <property type="match status" value="1"/>
</dbReference>
<dbReference type="Gene3D" id="3.40.50.1820">
    <property type="entry name" value="alpha/beta hydrolase"/>
    <property type="match status" value="1"/>
</dbReference>
<evidence type="ECO:0000313" key="7">
    <source>
        <dbReference type="EMBL" id="CDF33790.1"/>
    </source>
</evidence>
<dbReference type="Gene3D" id="3.30.390.10">
    <property type="entry name" value="Enolase-like, N-terminal domain"/>
    <property type="match status" value="1"/>
</dbReference>
<dbReference type="Proteomes" id="UP000012073">
    <property type="component" value="Unassembled WGS sequence"/>
</dbReference>
<dbReference type="InterPro" id="IPR041338">
    <property type="entry name" value="OSBS_N"/>
</dbReference>
<dbReference type="InterPro" id="IPR029017">
    <property type="entry name" value="Enolase-like_N"/>
</dbReference>
<evidence type="ECO:0000259" key="5">
    <source>
        <dbReference type="Pfam" id="PF13378"/>
    </source>
</evidence>
<dbReference type="SUPFAM" id="SSF51604">
    <property type="entry name" value="Enolase C-terminal domain-like"/>
    <property type="match status" value="1"/>
</dbReference>
<feature type="domain" description="AB hydrolase-1" evidence="4">
    <location>
        <begin position="36"/>
        <end position="288"/>
    </location>
</feature>
<dbReference type="EMBL" id="HG001658">
    <property type="protein sequence ID" value="CDF33790.1"/>
    <property type="molecule type" value="Genomic_DNA"/>
</dbReference>
<evidence type="ECO:0000259" key="4">
    <source>
        <dbReference type="Pfam" id="PF12697"/>
    </source>
</evidence>
<dbReference type="PhylomeDB" id="R7Q8I2"/>